<dbReference type="GeneID" id="55814458"/>
<accession>A0A649VMP1</accession>
<protein>
    <submittedName>
        <fullName evidence="2">Capsid maturation protease</fullName>
    </submittedName>
</protein>
<organism evidence="2 3">
    <name type="scientific">Arthrobacter phage Mufasa8</name>
    <dbReference type="NCBI Taxonomy" id="2656526"/>
    <lineage>
        <taxon>Viruses</taxon>
        <taxon>Duplodnaviria</taxon>
        <taxon>Heunggongvirae</taxon>
        <taxon>Uroviricota</taxon>
        <taxon>Caudoviricetes</taxon>
        <taxon>Mufasoctovirus</taxon>
        <taxon>Mufasoctovirus mufasa8</taxon>
    </lineage>
</organism>
<name>A0A649VMP1_9CAUD</name>
<keyword evidence="2" id="KW-0645">Protease</keyword>
<dbReference type="InterPro" id="IPR027924">
    <property type="entry name" value="XkdF"/>
</dbReference>
<dbReference type="Proteomes" id="UP000427282">
    <property type="component" value="Segment"/>
</dbReference>
<dbReference type="Pfam" id="PF14550">
    <property type="entry name" value="Peptidase_S78_2"/>
    <property type="match status" value="1"/>
</dbReference>
<keyword evidence="3" id="KW-1185">Reference proteome</keyword>
<dbReference type="GO" id="GO:0008233">
    <property type="term" value="F:peptidase activity"/>
    <property type="evidence" value="ECO:0007669"/>
    <property type="project" value="UniProtKB-KW"/>
</dbReference>
<reference evidence="2 3" key="1">
    <citation type="submission" date="2019-10" db="EMBL/GenBank/DDBJ databases">
        <authorList>
            <person name="Garlena R.A."/>
            <person name="Russell D.A."/>
            <person name="Pope W.H."/>
            <person name="Jacobs-Sera D."/>
            <person name="Hatfull G.F."/>
        </authorList>
    </citation>
    <scope>NUCLEOTIDE SEQUENCE [LARGE SCALE GENOMIC DNA]</scope>
</reference>
<dbReference type="KEGG" id="vg:55814458"/>
<dbReference type="RefSeq" id="YP_009885084.1">
    <property type="nucleotide sequence ID" value="NC_049478.1"/>
</dbReference>
<gene>
    <name evidence="2" type="primary">4</name>
    <name evidence="2" type="ORF">SEA_MUFASA8_4</name>
</gene>
<evidence type="ECO:0000313" key="2">
    <source>
        <dbReference type="EMBL" id="QGJ93454.1"/>
    </source>
</evidence>
<keyword evidence="2" id="KW-0378">Hydrolase</keyword>
<evidence type="ECO:0000259" key="1">
    <source>
        <dbReference type="Pfam" id="PF14550"/>
    </source>
</evidence>
<sequence length="126" mass="13924">MAKPEERYVLGVAYPANRPDGHGDYMVPETVEKAAWGYYQTGDVGLQHRDGTIGHATVVESYIYRGPDWKQRGADGSEQIIKSGDWLLGAILDEPTWEAVKKGDFTGWSIQGAGVRLRNQSKEVTA</sequence>
<feature type="domain" description="Phage-like element PBSX protein XkdF" evidence="1">
    <location>
        <begin position="5"/>
        <end position="114"/>
    </location>
</feature>
<dbReference type="EMBL" id="MN586027">
    <property type="protein sequence ID" value="QGJ93454.1"/>
    <property type="molecule type" value="Genomic_DNA"/>
</dbReference>
<proteinExistence type="predicted"/>
<evidence type="ECO:0000313" key="3">
    <source>
        <dbReference type="Proteomes" id="UP000427282"/>
    </source>
</evidence>
<dbReference type="GO" id="GO:0006508">
    <property type="term" value="P:proteolysis"/>
    <property type="evidence" value="ECO:0007669"/>
    <property type="project" value="UniProtKB-KW"/>
</dbReference>